<dbReference type="Proteomes" id="UP000029224">
    <property type="component" value="Unassembled WGS sequence"/>
</dbReference>
<keyword evidence="2" id="KW-0966">Cell projection</keyword>
<dbReference type="Pfam" id="PF01312">
    <property type="entry name" value="Bac_export_2"/>
    <property type="match status" value="1"/>
</dbReference>
<gene>
    <name evidence="2" type="ORF">JCM19240_6631</name>
</gene>
<evidence type="ECO:0000313" key="2">
    <source>
        <dbReference type="EMBL" id="GAL33199.1"/>
    </source>
</evidence>
<dbReference type="GO" id="GO:0016020">
    <property type="term" value="C:membrane"/>
    <property type="evidence" value="ECO:0007669"/>
    <property type="project" value="InterPro"/>
</dbReference>
<comment type="caution">
    <text evidence="2">The sequence shown here is derived from an EMBL/GenBank/DDBJ whole genome shotgun (WGS) entry which is preliminary data.</text>
</comment>
<dbReference type="AlphaFoldDB" id="A0A090T384"/>
<evidence type="ECO:0000256" key="1">
    <source>
        <dbReference type="SAM" id="Phobius"/>
    </source>
</evidence>
<evidence type="ECO:0000313" key="3">
    <source>
        <dbReference type="Proteomes" id="UP000029224"/>
    </source>
</evidence>
<reference evidence="2 3" key="2">
    <citation type="submission" date="2014-09" db="EMBL/GenBank/DDBJ databases">
        <authorList>
            <consortium name="NBRP consortium"/>
            <person name="Sawabe T."/>
            <person name="Meirelles P."/>
            <person name="Nakanishi M."/>
            <person name="Sayaka M."/>
            <person name="Hattori M."/>
            <person name="Ohkuma M."/>
        </authorList>
    </citation>
    <scope>NUCLEOTIDE SEQUENCE [LARGE SCALE GENOMIC DNA]</scope>
    <source>
        <strain evidence="2 3">JCM 19240</strain>
    </source>
</reference>
<proteinExistence type="predicted"/>
<reference evidence="2 3" key="1">
    <citation type="submission" date="2014-09" db="EMBL/GenBank/DDBJ databases">
        <title>Vibrio maritimus JCM 19240. (C210) whole genome shotgun sequence.</title>
        <authorList>
            <person name="Sawabe T."/>
            <person name="Meirelles P."/>
            <person name="Nakanishi M."/>
            <person name="Sayaka M."/>
            <person name="Hattori M."/>
            <person name="Ohkuma M."/>
        </authorList>
    </citation>
    <scope>NUCLEOTIDE SEQUENCE [LARGE SCALE GENOMIC DNA]</scope>
    <source>
        <strain evidence="2 3">JCM 19240</strain>
    </source>
</reference>
<name>A0A090T384_9VIBR</name>
<feature type="transmembrane region" description="Helical" evidence="1">
    <location>
        <begin position="43"/>
        <end position="72"/>
    </location>
</feature>
<accession>A0A090T384</accession>
<keyword evidence="2" id="KW-0969">Cilium</keyword>
<dbReference type="EMBL" id="BBMT01000002">
    <property type="protein sequence ID" value="GAL33199.1"/>
    <property type="molecule type" value="Genomic_DNA"/>
</dbReference>
<keyword evidence="1" id="KW-0472">Membrane</keyword>
<dbReference type="InterPro" id="IPR006135">
    <property type="entry name" value="T3SS_substrate_exporter"/>
</dbReference>
<protein>
    <submittedName>
        <fullName evidence="2">Flagellar biosynthesis protein FlhB</fullName>
    </submittedName>
</protein>
<sequence length="87" mass="9190">MMFGEGLARALFSSMARLFTLTREEIYDPTKLFDVVLGALSSLLLPLTLILVVLFVAALIGAAGVGGISFSAEAAMPKLSKMNRLAA</sequence>
<dbReference type="GO" id="GO:0009306">
    <property type="term" value="P:protein secretion"/>
    <property type="evidence" value="ECO:0007669"/>
    <property type="project" value="InterPro"/>
</dbReference>
<keyword evidence="2" id="KW-0282">Flagellum</keyword>
<keyword evidence="3" id="KW-1185">Reference proteome</keyword>
<organism evidence="2 3">
    <name type="scientific">Vibrio maritimus</name>
    <dbReference type="NCBI Taxonomy" id="990268"/>
    <lineage>
        <taxon>Bacteria</taxon>
        <taxon>Pseudomonadati</taxon>
        <taxon>Pseudomonadota</taxon>
        <taxon>Gammaproteobacteria</taxon>
        <taxon>Vibrionales</taxon>
        <taxon>Vibrionaceae</taxon>
        <taxon>Vibrio</taxon>
    </lineage>
</organism>
<keyword evidence="1" id="KW-0812">Transmembrane</keyword>
<keyword evidence="1" id="KW-1133">Transmembrane helix</keyword>